<feature type="non-terminal residue" evidence="1">
    <location>
        <position position="1"/>
    </location>
</feature>
<organism evidence="1">
    <name type="scientific">marine sediment metagenome</name>
    <dbReference type="NCBI Taxonomy" id="412755"/>
    <lineage>
        <taxon>unclassified sequences</taxon>
        <taxon>metagenomes</taxon>
        <taxon>ecological metagenomes</taxon>
    </lineage>
</organism>
<comment type="caution">
    <text evidence="1">The sequence shown here is derived from an EMBL/GenBank/DDBJ whole genome shotgun (WGS) entry which is preliminary data.</text>
</comment>
<sequence length="49" mass="5734">IGQSDQLLLDEIDKILRKSNLFMLKYNHKDALFMCLLAYLLVFPQHIGI</sequence>
<dbReference type="EMBL" id="LAZR01052935">
    <property type="protein sequence ID" value="KKK81859.1"/>
    <property type="molecule type" value="Genomic_DNA"/>
</dbReference>
<name>A0A0F9ATX3_9ZZZZ</name>
<accession>A0A0F9ATX3</accession>
<evidence type="ECO:0000313" key="1">
    <source>
        <dbReference type="EMBL" id="KKK81859.1"/>
    </source>
</evidence>
<protein>
    <submittedName>
        <fullName evidence="1">Uncharacterized protein</fullName>
    </submittedName>
</protein>
<reference evidence="1" key="1">
    <citation type="journal article" date="2015" name="Nature">
        <title>Complex archaea that bridge the gap between prokaryotes and eukaryotes.</title>
        <authorList>
            <person name="Spang A."/>
            <person name="Saw J.H."/>
            <person name="Jorgensen S.L."/>
            <person name="Zaremba-Niedzwiedzka K."/>
            <person name="Martijn J."/>
            <person name="Lind A.E."/>
            <person name="van Eijk R."/>
            <person name="Schleper C."/>
            <person name="Guy L."/>
            <person name="Ettema T.J."/>
        </authorList>
    </citation>
    <scope>NUCLEOTIDE SEQUENCE</scope>
</reference>
<proteinExistence type="predicted"/>
<dbReference type="AlphaFoldDB" id="A0A0F9ATX3"/>
<gene>
    <name evidence="1" type="ORF">LCGC14_2809190</name>
</gene>